<proteinExistence type="predicted"/>
<reference evidence="2 3" key="1">
    <citation type="submission" date="2018-04" db="EMBL/GenBank/DDBJ databases">
        <title>WGS assembly of Panicum hallii var. hallii HAL2.</title>
        <authorList>
            <person name="Lovell J."/>
            <person name="Jenkins J."/>
            <person name="Lowry D."/>
            <person name="Mamidi S."/>
            <person name="Sreedasyam A."/>
            <person name="Weng X."/>
            <person name="Barry K."/>
            <person name="Bonette J."/>
            <person name="Campitelli B."/>
            <person name="Daum C."/>
            <person name="Gordon S."/>
            <person name="Gould B."/>
            <person name="Lipzen A."/>
            <person name="MacQueen A."/>
            <person name="Palacio-Mejia J."/>
            <person name="Plott C."/>
            <person name="Shakirov E."/>
            <person name="Shu S."/>
            <person name="Yoshinaga Y."/>
            <person name="Zane M."/>
            <person name="Rokhsar D."/>
            <person name="Grimwood J."/>
            <person name="Schmutz J."/>
            <person name="Juenger T."/>
        </authorList>
    </citation>
    <scope>NUCLEOTIDE SEQUENCE [LARGE SCALE GENOMIC DNA]</scope>
    <source>
        <strain evidence="3">cv. HAL2</strain>
    </source>
</reference>
<dbReference type="PANTHER" id="PTHR34395">
    <property type="entry name" value="OS11G0427500 PROTEIN"/>
    <property type="match status" value="1"/>
</dbReference>
<dbReference type="STRING" id="1504633.A0A2T7CI95"/>
<evidence type="ECO:0000256" key="1">
    <source>
        <dbReference type="SAM" id="MobiDB-lite"/>
    </source>
</evidence>
<organism evidence="2 3">
    <name type="scientific">Panicum hallii var. hallii</name>
    <dbReference type="NCBI Taxonomy" id="1504633"/>
    <lineage>
        <taxon>Eukaryota</taxon>
        <taxon>Viridiplantae</taxon>
        <taxon>Streptophyta</taxon>
        <taxon>Embryophyta</taxon>
        <taxon>Tracheophyta</taxon>
        <taxon>Spermatophyta</taxon>
        <taxon>Magnoliopsida</taxon>
        <taxon>Liliopsida</taxon>
        <taxon>Poales</taxon>
        <taxon>Poaceae</taxon>
        <taxon>PACMAD clade</taxon>
        <taxon>Panicoideae</taxon>
        <taxon>Panicodae</taxon>
        <taxon>Paniceae</taxon>
        <taxon>Panicinae</taxon>
        <taxon>Panicum</taxon>
        <taxon>Panicum sect. Panicum</taxon>
    </lineage>
</organism>
<dbReference type="EMBL" id="CM009757">
    <property type="protein sequence ID" value="PUZ43065.1"/>
    <property type="molecule type" value="Genomic_DNA"/>
</dbReference>
<dbReference type="OrthoDB" id="689209at2759"/>
<dbReference type="Gramene" id="PUZ43065">
    <property type="protein sequence ID" value="PUZ43065"/>
    <property type="gene ID" value="GQ55_9G632200"/>
</dbReference>
<evidence type="ECO:0000313" key="2">
    <source>
        <dbReference type="EMBL" id="PUZ43065.1"/>
    </source>
</evidence>
<feature type="compositionally biased region" description="Acidic residues" evidence="1">
    <location>
        <begin position="13"/>
        <end position="26"/>
    </location>
</feature>
<gene>
    <name evidence="2" type="ORF">GQ55_9G632200</name>
</gene>
<accession>A0A2T7CI95</accession>
<keyword evidence="3" id="KW-1185">Reference proteome</keyword>
<dbReference type="Proteomes" id="UP000244336">
    <property type="component" value="Chromosome 9"/>
</dbReference>
<sequence length="178" mass="20847">MEDEEPLRLLKELEDDTQQQDDDVVLLEDQRNSREEETEDADVSEVQRNLTEQETQADKAVTEKQIRLAATAKRRQEKQDRKSSKSSRVECMMERYIEMKSKQSEDETAQLAREKECSQAADYSIKKCVYMLSTMDVTKQEKIEAYSVFKIPENREIFLCACEDDLESALCWLRSEIV</sequence>
<protein>
    <submittedName>
        <fullName evidence="2">Uncharacterized protein</fullName>
    </submittedName>
</protein>
<feature type="region of interest" description="Disordered" evidence="1">
    <location>
        <begin position="1"/>
        <end position="64"/>
    </location>
</feature>
<feature type="compositionally biased region" description="Basic and acidic residues" evidence="1">
    <location>
        <begin position="77"/>
        <end position="88"/>
    </location>
</feature>
<dbReference type="AlphaFoldDB" id="A0A2T7CI95"/>
<evidence type="ECO:0000313" key="3">
    <source>
        <dbReference type="Proteomes" id="UP000244336"/>
    </source>
</evidence>
<feature type="compositionally biased region" description="Basic and acidic residues" evidence="1">
    <location>
        <begin position="1"/>
        <end position="12"/>
    </location>
</feature>
<name>A0A2T7CI95_9POAL</name>
<feature type="region of interest" description="Disordered" evidence="1">
    <location>
        <begin position="69"/>
        <end position="88"/>
    </location>
</feature>
<dbReference type="PANTHER" id="PTHR34395:SF15">
    <property type="entry name" value="OS09G0292400 PROTEIN"/>
    <property type="match status" value="1"/>
</dbReference>